<dbReference type="Proteomes" id="UP000265520">
    <property type="component" value="Unassembled WGS sequence"/>
</dbReference>
<organism evidence="2 3">
    <name type="scientific">Trifolium medium</name>
    <dbReference type="NCBI Taxonomy" id="97028"/>
    <lineage>
        <taxon>Eukaryota</taxon>
        <taxon>Viridiplantae</taxon>
        <taxon>Streptophyta</taxon>
        <taxon>Embryophyta</taxon>
        <taxon>Tracheophyta</taxon>
        <taxon>Spermatophyta</taxon>
        <taxon>Magnoliopsida</taxon>
        <taxon>eudicotyledons</taxon>
        <taxon>Gunneridae</taxon>
        <taxon>Pentapetalae</taxon>
        <taxon>rosids</taxon>
        <taxon>fabids</taxon>
        <taxon>Fabales</taxon>
        <taxon>Fabaceae</taxon>
        <taxon>Papilionoideae</taxon>
        <taxon>50 kb inversion clade</taxon>
        <taxon>NPAAA clade</taxon>
        <taxon>Hologalegina</taxon>
        <taxon>IRL clade</taxon>
        <taxon>Trifolieae</taxon>
        <taxon>Trifolium</taxon>
    </lineage>
</organism>
<accession>A0A392TK21</accession>
<evidence type="ECO:0000313" key="3">
    <source>
        <dbReference type="Proteomes" id="UP000265520"/>
    </source>
</evidence>
<proteinExistence type="predicted"/>
<reference evidence="2 3" key="1">
    <citation type="journal article" date="2018" name="Front. Plant Sci.">
        <title>Red Clover (Trifolium pratense) and Zigzag Clover (T. medium) - A Picture of Genomic Similarities and Differences.</title>
        <authorList>
            <person name="Dluhosova J."/>
            <person name="Istvanek J."/>
            <person name="Nedelnik J."/>
            <person name="Repkova J."/>
        </authorList>
    </citation>
    <scope>NUCLEOTIDE SEQUENCE [LARGE SCALE GENOMIC DNA]</scope>
    <source>
        <strain evidence="3">cv. 10/8</strain>
        <tissue evidence="2">Leaf</tissue>
    </source>
</reference>
<evidence type="ECO:0000256" key="1">
    <source>
        <dbReference type="SAM" id="MobiDB-lite"/>
    </source>
</evidence>
<feature type="non-terminal residue" evidence="2">
    <location>
        <position position="1"/>
    </location>
</feature>
<protein>
    <submittedName>
        <fullName evidence="2">Uncharacterized protein</fullName>
    </submittedName>
</protein>
<name>A0A392TK21_9FABA</name>
<keyword evidence="3" id="KW-1185">Reference proteome</keyword>
<dbReference type="EMBL" id="LXQA010600822">
    <property type="protein sequence ID" value="MCI61493.1"/>
    <property type="molecule type" value="Genomic_DNA"/>
</dbReference>
<feature type="compositionally biased region" description="Low complexity" evidence="1">
    <location>
        <begin position="43"/>
        <end position="56"/>
    </location>
</feature>
<sequence>RLINLMAKRQKGGDNCRPTFFNSNHRLHSSPSLSTPPPPSTSPPSQSNPNLPRTTP</sequence>
<evidence type="ECO:0000313" key="2">
    <source>
        <dbReference type="EMBL" id="MCI61493.1"/>
    </source>
</evidence>
<feature type="region of interest" description="Disordered" evidence="1">
    <location>
        <begin position="1"/>
        <end position="56"/>
    </location>
</feature>
<dbReference type="AlphaFoldDB" id="A0A392TK21"/>
<comment type="caution">
    <text evidence="2">The sequence shown here is derived from an EMBL/GenBank/DDBJ whole genome shotgun (WGS) entry which is preliminary data.</text>
</comment>